<name>A0A6L2LJI5_TANCI</name>
<evidence type="ECO:0000259" key="2">
    <source>
        <dbReference type="Pfam" id="PF07727"/>
    </source>
</evidence>
<comment type="caution">
    <text evidence="3">The sequence shown here is derived from an EMBL/GenBank/DDBJ whole genome shotgun (WGS) entry which is preliminary data.</text>
</comment>
<feature type="compositionally biased region" description="Basic and acidic residues" evidence="1">
    <location>
        <begin position="436"/>
        <end position="453"/>
    </location>
</feature>
<feature type="compositionally biased region" description="Basic residues" evidence="1">
    <location>
        <begin position="479"/>
        <end position="496"/>
    </location>
</feature>
<dbReference type="Pfam" id="PF07727">
    <property type="entry name" value="RVT_2"/>
    <property type="match status" value="1"/>
</dbReference>
<dbReference type="InterPro" id="IPR013103">
    <property type="entry name" value="RVT_2"/>
</dbReference>
<dbReference type="CDD" id="cd09272">
    <property type="entry name" value="RNase_HI_RT_Ty1"/>
    <property type="match status" value="1"/>
</dbReference>
<gene>
    <name evidence="3" type="ORF">Tci_033984</name>
</gene>
<dbReference type="EMBL" id="BKCJ010004601">
    <property type="protein sequence ID" value="GEU62006.1"/>
    <property type="molecule type" value="Genomic_DNA"/>
</dbReference>
<feature type="compositionally biased region" description="Low complexity" evidence="1">
    <location>
        <begin position="20"/>
        <end position="51"/>
    </location>
</feature>
<feature type="compositionally biased region" description="Low complexity" evidence="1">
    <location>
        <begin position="84"/>
        <end position="94"/>
    </location>
</feature>
<evidence type="ECO:0000256" key="1">
    <source>
        <dbReference type="SAM" id="MobiDB-lite"/>
    </source>
</evidence>
<organism evidence="3">
    <name type="scientific">Tanacetum cinerariifolium</name>
    <name type="common">Dalmatian daisy</name>
    <name type="synonym">Chrysanthemum cinerariifolium</name>
    <dbReference type="NCBI Taxonomy" id="118510"/>
    <lineage>
        <taxon>Eukaryota</taxon>
        <taxon>Viridiplantae</taxon>
        <taxon>Streptophyta</taxon>
        <taxon>Embryophyta</taxon>
        <taxon>Tracheophyta</taxon>
        <taxon>Spermatophyta</taxon>
        <taxon>Magnoliopsida</taxon>
        <taxon>eudicotyledons</taxon>
        <taxon>Gunneridae</taxon>
        <taxon>Pentapetalae</taxon>
        <taxon>asterids</taxon>
        <taxon>campanulids</taxon>
        <taxon>Asterales</taxon>
        <taxon>Asteraceae</taxon>
        <taxon>Asteroideae</taxon>
        <taxon>Anthemideae</taxon>
        <taxon>Anthemidinae</taxon>
        <taxon>Tanacetum</taxon>
    </lineage>
</organism>
<proteinExistence type="predicted"/>
<accession>A0A6L2LJI5</accession>
<evidence type="ECO:0000313" key="3">
    <source>
        <dbReference type="EMBL" id="GEU62006.1"/>
    </source>
</evidence>
<dbReference type="PANTHER" id="PTHR11439">
    <property type="entry name" value="GAG-POL-RELATED RETROTRANSPOSON"/>
    <property type="match status" value="1"/>
</dbReference>
<feature type="region of interest" description="Disordered" evidence="1">
    <location>
        <begin position="1"/>
        <end position="101"/>
    </location>
</feature>
<reference evidence="3" key="1">
    <citation type="journal article" date="2019" name="Sci. Rep.">
        <title>Draft genome of Tanacetum cinerariifolium, the natural source of mosquito coil.</title>
        <authorList>
            <person name="Yamashiro T."/>
            <person name="Shiraishi A."/>
            <person name="Satake H."/>
            <person name="Nakayama K."/>
        </authorList>
    </citation>
    <scope>NUCLEOTIDE SEQUENCE</scope>
</reference>
<sequence>MFDEYFKPPKVKRSVPPAPTVQVPVVSVGTPSSTTIDQDAPSKTHSPSSSKPQPPISHLDNPFAQAEDNSFENVFAPEPSSKQSSSGDRLSESSLQMPPEKHDYLTDRCQDCFLNDELNEEVYVNQLEGFVDPDHPTRVYRMKKALYGLKWAPRAWYNTFSWFLLDTVMALTAYADTDHASCQDTYRSTSGSAQFLRNKLVSWSSKKEKSTAISTTEAEYIAMSRYKMPEENVPARAPTRSDNRFFLLMHGYLLERALEITPVDSAHPFESPPVGEQVMDFVNELGYLEENQFVSKMYVNNLYQLWRAILTLINHCLTGKTFGNEKSRHHVLQMLWGIVTRSNLNYAELLWEEFIQAIQSFFTHRANLNIPTKKPTPRIIPCCRFTKLIIYYLWSRHNIHRRPVSAVHITRDDFILAIQKSPYYQQYLETAARKPIAKEGGKKKTTSKADKSKKPTPAKQPGLAKQTKLAKEKTYKPTPSKKIHKGKVMKVRKGKRSDHLVDDEDEEPQSTFEPQVEDDEYNLQRGIQVSLESFQAPVGRVAIHEPFSGITRQLPVVEGKGKGIETDKQATQSLLDL</sequence>
<feature type="region of interest" description="Disordered" evidence="1">
    <location>
        <begin position="435"/>
        <end position="513"/>
    </location>
</feature>
<dbReference type="AlphaFoldDB" id="A0A6L2LJI5"/>
<protein>
    <submittedName>
        <fullName evidence="3">Retrovirus-related Pol polyprotein from transposon TNT 1-94</fullName>
    </submittedName>
</protein>
<feature type="domain" description="Reverse transcriptase Ty1/copia-type" evidence="2">
    <location>
        <begin position="111"/>
        <end position="167"/>
    </location>
</feature>
<dbReference type="PANTHER" id="PTHR11439:SF463">
    <property type="entry name" value="REVERSE TRANSCRIPTASE TY1_COPIA-TYPE DOMAIN-CONTAINING PROTEIN"/>
    <property type="match status" value="1"/>
</dbReference>